<evidence type="ECO:0000256" key="7">
    <source>
        <dbReference type="SAM" id="Phobius"/>
    </source>
</evidence>
<accession>A0A3B0YZI6</accession>
<keyword evidence="3" id="KW-1003">Cell membrane</keyword>
<feature type="transmembrane region" description="Helical" evidence="7">
    <location>
        <begin position="126"/>
        <end position="146"/>
    </location>
</feature>
<keyword evidence="2" id="KW-0813">Transport</keyword>
<keyword evidence="5 7" id="KW-1133">Transmembrane helix</keyword>
<protein>
    <submittedName>
        <fullName evidence="9">ABC transporter, permease protein (Cluster 10, nitrate/sulfonate/bicarbonate)</fullName>
    </submittedName>
</protein>
<proteinExistence type="predicted"/>
<comment type="subcellular location">
    <subcellularLocation>
        <location evidence="1">Cell membrane</location>
        <topology evidence="1">Multi-pass membrane protein</topology>
    </subcellularLocation>
</comment>
<dbReference type="Pfam" id="PF00528">
    <property type="entry name" value="BPD_transp_1"/>
    <property type="match status" value="1"/>
</dbReference>
<reference evidence="9" key="1">
    <citation type="submission" date="2018-06" db="EMBL/GenBank/DDBJ databases">
        <authorList>
            <person name="Zhirakovskaya E."/>
        </authorList>
    </citation>
    <scope>NUCLEOTIDE SEQUENCE</scope>
</reference>
<organism evidence="9">
    <name type="scientific">hydrothermal vent metagenome</name>
    <dbReference type="NCBI Taxonomy" id="652676"/>
    <lineage>
        <taxon>unclassified sequences</taxon>
        <taxon>metagenomes</taxon>
        <taxon>ecological metagenomes</taxon>
    </lineage>
</organism>
<keyword evidence="4 7" id="KW-0812">Transmembrane</keyword>
<name>A0A3B0YZI6_9ZZZZ</name>
<gene>
    <name evidence="9" type="ORF">MNBD_GAMMA12-103</name>
</gene>
<feature type="domain" description="ABC transmembrane type-1" evidence="8">
    <location>
        <begin position="119"/>
        <end position="301"/>
    </location>
</feature>
<evidence type="ECO:0000313" key="9">
    <source>
        <dbReference type="EMBL" id="VAW82120.1"/>
    </source>
</evidence>
<keyword evidence="6 7" id="KW-0472">Membrane</keyword>
<dbReference type="GO" id="GO:0055085">
    <property type="term" value="P:transmembrane transport"/>
    <property type="evidence" value="ECO:0007669"/>
    <property type="project" value="InterPro"/>
</dbReference>
<dbReference type="CDD" id="cd06261">
    <property type="entry name" value="TM_PBP2"/>
    <property type="match status" value="1"/>
</dbReference>
<evidence type="ECO:0000259" key="8">
    <source>
        <dbReference type="PROSITE" id="PS50928"/>
    </source>
</evidence>
<evidence type="ECO:0000256" key="5">
    <source>
        <dbReference type="ARBA" id="ARBA00022989"/>
    </source>
</evidence>
<feature type="transmembrane region" description="Helical" evidence="7">
    <location>
        <begin position="225"/>
        <end position="246"/>
    </location>
</feature>
<evidence type="ECO:0000256" key="6">
    <source>
        <dbReference type="ARBA" id="ARBA00023136"/>
    </source>
</evidence>
<sequence>MSLSKPKFSWSWLSIPVLLLFWVIVVAVLDARRSTQLNPVTNKVEYSQPRVLASPWEVASAFVKWVQPQYETKEVLRKNSAGEEVTVKVKTGLPIQYDQKQGDALTQSWSTLGSLGPHVWQSFLEVAVGFSIASLVAIILGFWAGFSRGFREFITPLNGILMSIPAIAWAPMMLNIFSNPFVAIIVVVYIAAVSPMIIAIMEGILTITGQEVRAARALGCRPRQLFIHIYIPASLPFITAGMRIGFSQAWRALVAAEIIGGLGRGLGQVVSFSDQIGDAKSMMLAIAMIGFLSYLFERLIFRRMEKRYEVWRLN</sequence>
<feature type="transmembrane region" description="Helical" evidence="7">
    <location>
        <begin position="12"/>
        <end position="29"/>
    </location>
</feature>
<dbReference type="PROSITE" id="PS50928">
    <property type="entry name" value="ABC_TM1"/>
    <property type="match status" value="1"/>
</dbReference>
<feature type="transmembrane region" description="Helical" evidence="7">
    <location>
        <begin position="282"/>
        <end position="301"/>
    </location>
</feature>
<dbReference type="EMBL" id="UOFL01000236">
    <property type="protein sequence ID" value="VAW82120.1"/>
    <property type="molecule type" value="Genomic_DNA"/>
</dbReference>
<dbReference type="InterPro" id="IPR035906">
    <property type="entry name" value="MetI-like_sf"/>
</dbReference>
<evidence type="ECO:0000256" key="3">
    <source>
        <dbReference type="ARBA" id="ARBA00022475"/>
    </source>
</evidence>
<evidence type="ECO:0000256" key="4">
    <source>
        <dbReference type="ARBA" id="ARBA00022692"/>
    </source>
</evidence>
<evidence type="ECO:0000256" key="1">
    <source>
        <dbReference type="ARBA" id="ARBA00004651"/>
    </source>
</evidence>
<feature type="transmembrane region" description="Helical" evidence="7">
    <location>
        <begin position="153"/>
        <end position="174"/>
    </location>
</feature>
<dbReference type="SUPFAM" id="SSF161098">
    <property type="entry name" value="MetI-like"/>
    <property type="match status" value="1"/>
</dbReference>
<dbReference type="GO" id="GO:0005886">
    <property type="term" value="C:plasma membrane"/>
    <property type="evidence" value="ECO:0007669"/>
    <property type="project" value="UniProtKB-SubCell"/>
</dbReference>
<dbReference type="AlphaFoldDB" id="A0A3B0YZI6"/>
<evidence type="ECO:0000256" key="2">
    <source>
        <dbReference type="ARBA" id="ARBA00022448"/>
    </source>
</evidence>
<dbReference type="Gene3D" id="1.10.3720.10">
    <property type="entry name" value="MetI-like"/>
    <property type="match status" value="1"/>
</dbReference>
<feature type="transmembrane region" description="Helical" evidence="7">
    <location>
        <begin position="180"/>
        <end position="205"/>
    </location>
</feature>
<dbReference type="PANTHER" id="PTHR30151:SF0">
    <property type="entry name" value="ABC TRANSPORTER PERMEASE PROTEIN MJ0413-RELATED"/>
    <property type="match status" value="1"/>
</dbReference>
<dbReference type="PANTHER" id="PTHR30151">
    <property type="entry name" value="ALKANE SULFONATE ABC TRANSPORTER-RELATED, MEMBRANE SUBUNIT"/>
    <property type="match status" value="1"/>
</dbReference>
<dbReference type="InterPro" id="IPR000515">
    <property type="entry name" value="MetI-like"/>
</dbReference>